<feature type="chain" id="PRO_5043393720" evidence="4">
    <location>
        <begin position="21"/>
        <end position="525"/>
    </location>
</feature>
<protein>
    <submittedName>
        <fullName evidence="5">Uncharacterized protein</fullName>
    </submittedName>
</protein>
<dbReference type="AlphaFoldDB" id="A0AAV2LLU5"/>
<evidence type="ECO:0000313" key="6">
    <source>
        <dbReference type="Proteomes" id="UP001497482"/>
    </source>
</evidence>
<keyword evidence="3" id="KW-1133">Transmembrane helix</keyword>
<proteinExistence type="predicted"/>
<dbReference type="EMBL" id="OZ035825">
    <property type="protein sequence ID" value="CAL1601504.1"/>
    <property type="molecule type" value="Genomic_DNA"/>
</dbReference>
<feature type="region of interest" description="Disordered" evidence="2">
    <location>
        <begin position="98"/>
        <end position="123"/>
    </location>
</feature>
<accession>A0AAV2LLU5</accession>
<keyword evidence="4" id="KW-0732">Signal</keyword>
<name>A0AAV2LLU5_KNICA</name>
<feature type="transmembrane region" description="Helical" evidence="3">
    <location>
        <begin position="418"/>
        <end position="439"/>
    </location>
</feature>
<keyword evidence="3" id="KW-0472">Membrane</keyword>
<feature type="coiled-coil region" evidence="1">
    <location>
        <begin position="216"/>
        <end position="243"/>
    </location>
</feature>
<evidence type="ECO:0000256" key="4">
    <source>
        <dbReference type="SAM" id="SignalP"/>
    </source>
</evidence>
<evidence type="ECO:0000313" key="5">
    <source>
        <dbReference type="EMBL" id="CAL1601504.1"/>
    </source>
</evidence>
<gene>
    <name evidence="5" type="ORF">KC01_LOCUS29458</name>
</gene>
<keyword evidence="6" id="KW-1185">Reference proteome</keyword>
<feature type="region of interest" description="Disordered" evidence="2">
    <location>
        <begin position="506"/>
        <end position="525"/>
    </location>
</feature>
<feature type="compositionally biased region" description="Pro residues" evidence="2">
    <location>
        <begin position="344"/>
        <end position="354"/>
    </location>
</feature>
<sequence length="525" mass="56141">MDYSILKGLIIAFLIRHSTAEDLTSAILSSAVSLHDESQALPQEQESLGAEVVPVVVAPSLQEVQQAVQEASEREGQGAEEVLKGLLERVVEAALGAAESAGEPKVEEPGAVTEEGAVTGEDGATGQVEEVILEDTGAEQNITETLEDGAIIVGDKIETIISDLYEPEKNEEVADTDNNKEETINIQVDLDSATEMVVREELEQEVVTVLSPKLENLEQESVIEKAEELIESAQSIVGDALEQALDTNRLLDNEMHTGAVEGNLVVQEVDSEQIGVQAEEVGEGETVIEAGSIVNKVAEELEKEEDASEEANKSNDHNQEVQQAPDGTFEDVKGGVQEEGLSPEQPPEGPPPSPARSGAEAGAETLGEEILSQIYTEPPVQKHELVLLSNFGGEANELVDDAARNGEKGELGIEAWKIGAICAAVLLVLETTIIIVYILRNRNKNSSSQQRACEENSVEPDAATGGDYNDDTLPAGNGDTQQCTILDASKASTLLQNKIEQEMEQVIPMSELCADERPNSTEPQP</sequence>
<organism evidence="5 6">
    <name type="scientific">Knipowitschia caucasica</name>
    <name type="common">Caucasian dwarf goby</name>
    <name type="synonym">Pomatoschistus caucasicus</name>
    <dbReference type="NCBI Taxonomy" id="637954"/>
    <lineage>
        <taxon>Eukaryota</taxon>
        <taxon>Metazoa</taxon>
        <taxon>Chordata</taxon>
        <taxon>Craniata</taxon>
        <taxon>Vertebrata</taxon>
        <taxon>Euteleostomi</taxon>
        <taxon>Actinopterygii</taxon>
        <taxon>Neopterygii</taxon>
        <taxon>Teleostei</taxon>
        <taxon>Neoteleostei</taxon>
        <taxon>Acanthomorphata</taxon>
        <taxon>Gobiaria</taxon>
        <taxon>Gobiiformes</taxon>
        <taxon>Gobioidei</taxon>
        <taxon>Gobiidae</taxon>
        <taxon>Gobiinae</taxon>
        <taxon>Knipowitschia</taxon>
    </lineage>
</organism>
<dbReference type="Proteomes" id="UP001497482">
    <property type="component" value="Chromosome 3"/>
</dbReference>
<feature type="compositionally biased region" description="Basic and acidic residues" evidence="2">
    <location>
        <begin position="310"/>
        <end position="319"/>
    </location>
</feature>
<evidence type="ECO:0000256" key="2">
    <source>
        <dbReference type="SAM" id="MobiDB-lite"/>
    </source>
</evidence>
<evidence type="ECO:0000256" key="3">
    <source>
        <dbReference type="SAM" id="Phobius"/>
    </source>
</evidence>
<keyword evidence="3" id="KW-0812">Transmembrane</keyword>
<evidence type="ECO:0000256" key="1">
    <source>
        <dbReference type="SAM" id="Coils"/>
    </source>
</evidence>
<feature type="region of interest" description="Disordered" evidence="2">
    <location>
        <begin position="301"/>
        <end position="363"/>
    </location>
</feature>
<keyword evidence="1" id="KW-0175">Coiled coil</keyword>
<feature type="signal peptide" evidence="4">
    <location>
        <begin position="1"/>
        <end position="20"/>
    </location>
</feature>
<feature type="region of interest" description="Disordered" evidence="2">
    <location>
        <begin position="446"/>
        <end position="481"/>
    </location>
</feature>
<reference evidence="5 6" key="1">
    <citation type="submission" date="2024-04" db="EMBL/GenBank/DDBJ databases">
        <authorList>
            <person name="Waldvogel A.-M."/>
            <person name="Schoenle A."/>
        </authorList>
    </citation>
    <scope>NUCLEOTIDE SEQUENCE [LARGE SCALE GENOMIC DNA]</scope>
</reference>